<dbReference type="InterPro" id="IPR050901">
    <property type="entry name" value="BP-dep_ABC_trans_perm"/>
</dbReference>
<dbReference type="OrthoDB" id="9794684at2"/>
<dbReference type="GO" id="GO:0042956">
    <property type="term" value="P:maltodextrin transmembrane transport"/>
    <property type="evidence" value="ECO:0007669"/>
    <property type="project" value="TreeGrafter"/>
</dbReference>
<proteinExistence type="inferred from homology"/>
<accession>A0A6G2B9M3</accession>
<keyword evidence="8 9" id="KW-0472">Membrane</keyword>
<dbReference type="SUPFAM" id="SSF161098">
    <property type="entry name" value="MetI-like"/>
    <property type="match status" value="1"/>
</dbReference>
<protein>
    <submittedName>
        <fullName evidence="12">ABC transporter permease subunit</fullName>
    </submittedName>
</protein>
<keyword evidence="6 9" id="KW-0812">Transmembrane</keyword>
<feature type="transmembrane region" description="Helical" evidence="9">
    <location>
        <begin position="49"/>
        <end position="72"/>
    </location>
</feature>
<feature type="transmembrane region" description="Helical" evidence="9">
    <location>
        <begin position="147"/>
        <end position="167"/>
    </location>
</feature>
<evidence type="ECO:0000256" key="9">
    <source>
        <dbReference type="RuleBase" id="RU363032"/>
    </source>
</evidence>
<dbReference type="AlphaFoldDB" id="A0A6G2B9M3"/>
<evidence type="ECO:0000256" key="10">
    <source>
        <dbReference type="SAM" id="MobiDB-lite"/>
    </source>
</evidence>
<evidence type="ECO:0000256" key="1">
    <source>
        <dbReference type="ARBA" id="ARBA00004651"/>
    </source>
</evidence>
<feature type="region of interest" description="Disordered" evidence="10">
    <location>
        <begin position="1"/>
        <end position="45"/>
    </location>
</feature>
<sequence>MKTTRTTTKSTTGTTTPDPTTTAPAPSVPAPPAEAGRPRRVRGRGERGPLASVGLHAGLLLAAVVAVFPPFWLLVTSFKPKTETFTTALVKNFTLENYDHVLNDTYFLTWFWNSVVVVVVTTVLGVFISATTGYAVSRFRFPGMRPLMWTLLITQMFPMAILIVPLYNLMAQLRLLNQPVGLIITYLTIAVPFCAWMMKGFFDTIPVSIDESGRVDGLNPFGTFWRLILPLAKPGLAVTGFYSFVTAWAEVAYASAFMTGEENLTLAGGLQTFVNQYVGDWGSMTAAAVIIAVPAAIVFGIAQRHLVAGLTSGAVKS</sequence>
<comment type="caution">
    <text evidence="12">The sequence shown here is derived from an EMBL/GenBank/DDBJ whole genome shotgun (WGS) entry which is preliminary data.</text>
</comment>
<dbReference type="PROSITE" id="PS50928">
    <property type="entry name" value="ABC_TM1"/>
    <property type="match status" value="1"/>
</dbReference>
<dbReference type="InterPro" id="IPR000515">
    <property type="entry name" value="MetI-like"/>
</dbReference>
<dbReference type="Proteomes" id="UP000473014">
    <property type="component" value="Unassembled WGS sequence"/>
</dbReference>
<comment type="similarity">
    <text evidence="2">Belongs to the binding-protein-dependent transport system permease family. MalFG subfamily.</text>
</comment>
<dbReference type="InterPro" id="IPR035906">
    <property type="entry name" value="MetI-like_sf"/>
</dbReference>
<dbReference type="GO" id="GO:0005886">
    <property type="term" value="C:plasma membrane"/>
    <property type="evidence" value="ECO:0007669"/>
    <property type="project" value="UniProtKB-SubCell"/>
</dbReference>
<evidence type="ECO:0000256" key="6">
    <source>
        <dbReference type="ARBA" id="ARBA00022692"/>
    </source>
</evidence>
<comment type="subcellular location">
    <subcellularLocation>
        <location evidence="1 9">Cell membrane</location>
        <topology evidence="1 9">Multi-pass membrane protein</topology>
    </subcellularLocation>
</comment>
<name>A0A6G2B9M3_9ACTN</name>
<dbReference type="Pfam" id="PF00528">
    <property type="entry name" value="BPD_transp_1"/>
    <property type="match status" value="1"/>
</dbReference>
<keyword evidence="5" id="KW-0762">Sugar transport</keyword>
<evidence type="ECO:0000256" key="4">
    <source>
        <dbReference type="ARBA" id="ARBA00022475"/>
    </source>
</evidence>
<evidence type="ECO:0000256" key="2">
    <source>
        <dbReference type="ARBA" id="ARBA00009047"/>
    </source>
</evidence>
<keyword evidence="13" id="KW-1185">Reference proteome</keyword>
<dbReference type="CDD" id="cd06261">
    <property type="entry name" value="TM_PBP2"/>
    <property type="match status" value="1"/>
</dbReference>
<dbReference type="GO" id="GO:0015423">
    <property type="term" value="F:ABC-type maltose transporter activity"/>
    <property type="evidence" value="ECO:0007669"/>
    <property type="project" value="TreeGrafter"/>
</dbReference>
<evidence type="ECO:0000256" key="7">
    <source>
        <dbReference type="ARBA" id="ARBA00022989"/>
    </source>
</evidence>
<dbReference type="Gene3D" id="1.10.3720.10">
    <property type="entry name" value="MetI-like"/>
    <property type="match status" value="1"/>
</dbReference>
<dbReference type="EMBL" id="WIXO01000001">
    <property type="protein sequence ID" value="MTE18763.1"/>
    <property type="molecule type" value="Genomic_DNA"/>
</dbReference>
<reference evidence="12 13" key="1">
    <citation type="submission" date="2019-11" db="EMBL/GenBank/DDBJ databases">
        <authorList>
            <person name="Yuan L."/>
        </authorList>
    </citation>
    <scope>NUCLEOTIDE SEQUENCE [LARGE SCALE GENOMIC DNA]</scope>
    <source>
        <strain evidence="12 13">TRM43335</strain>
    </source>
</reference>
<feature type="domain" description="ABC transmembrane type-1" evidence="11">
    <location>
        <begin position="111"/>
        <end position="302"/>
    </location>
</feature>
<dbReference type="PANTHER" id="PTHR32243">
    <property type="entry name" value="MALTOSE TRANSPORT SYSTEM PERMEASE-RELATED"/>
    <property type="match status" value="1"/>
</dbReference>
<keyword evidence="7 9" id="KW-1133">Transmembrane helix</keyword>
<feature type="compositionally biased region" description="Low complexity" evidence="10">
    <location>
        <begin position="1"/>
        <end position="25"/>
    </location>
</feature>
<dbReference type="PANTHER" id="PTHR32243:SF50">
    <property type="entry name" value="MALTOSE_MALTODEXTRIN TRANSPORT SYSTEM PERMEASE PROTEIN MALG"/>
    <property type="match status" value="1"/>
</dbReference>
<evidence type="ECO:0000256" key="3">
    <source>
        <dbReference type="ARBA" id="ARBA00022448"/>
    </source>
</evidence>
<feature type="transmembrane region" description="Helical" evidence="9">
    <location>
        <begin position="110"/>
        <end position="135"/>
    </location>
</feature>
<evidence type="ECO:0000313" key="13">
    <source>
        <dbReference type="Proteomes" id="UP000473014"/>
    </source>
</evidence>
<keyword evidence="4" id="KW-1003">Cell membrane</keyword>
<keyword evidence="3 9" id="KW-0813">Transport</keyword>
<gene>
    <name evidence="12" type="ORF">F0L17_06365</name>
</gene>
<evidence type="ECO:0000256" key="5">
    <source>
        <dbReference type="ARBA" id="ARBA00022597"/>
    </source>
</evidence>
<dbReference type="RefSeq" id="WP_155070300.1">
    <property type="nucleotide sequence ID" value="NZ_WIXO01000001.1"/>
</dbReference>
<feature type="transmembrane region" description="Helical" evidence="9">
    <location>
        <begin position="281"/>
        <end position="302"/>
    </location>
</feature>
<evidence type="ECO:0000313" key="12">
    <source>
        <dbReference type="EMBL" id="MTE18763.1"/>
    </source>
</evidence>
<feature type="transmembrane region" description="Helical" evidence="9">
    <location>
        <begin position="236"/>
        <end position="256"/>
    </location>
</feature>
<evidence type="ECO:0000259" key="11">
    <source>
        <dbReference type="PROSITE" id="PS50928"/>
    </source>
</evidence>
<organism evidence="12 13">
    <name type="scientific">Streptomyces taklimakanensis</name>
    <dbReference type="NCBI Taxonomy" id="2569853"/>
    <lineage>
        <taxon>Bacteria</taxon>
        <taxon>Bacillati</taxon>
        <taxon>Actinomycetota</taxon>
        <taxon>Actinomycetes</taxon>
        <taxon>Kitasatosporales</taxon>
        <taxon>Streptomycetaceae</taxon>
        <taxon>Streptomyces</taxon>
    </lineage>
</organism>
<feature type="transmembrane region" description="Helical" evidence="9">
    <location>
        <begin position="179"/>
        <end position="198"/>
    </location>
</feature>
<evidence type="ECO:0000256" key="8">
    <source>
        <dbReference type="ARBA" id="ARBA00023136"/>
    </source>
</evidence>